<dbReference type="EMBL" id="JAAAHW010006989">
    <property type="protein sequence ID" value="KAF9952403.1"/>
    <property type="molecule type" value="Genomic_DNA"/>
</dbReference>
<feature type="compositionally biased region" description="Acidic residues" evidence="1">
    <location>
        <begin position="7"/>
        <end position="24"/>
    </location>
</feature>
<comment type="caution">
    <text evidence="2">The sequence shown here is derived from an EMBL/GenBank/DDBJ whole genome shotgun (WGS) entry which is preliminary data.</text>
</comment>
<evidence type="ECO:0000313" key="2">
    <source>
        <dbReference type="EMBL" id="KAF9952403.1"/>
    </source>
</evidence>
<accession>A0A9P6J0R2</accession>
<feature type="non-terminal residue" evidence="2">
    <location>
        <position position="1"/>
    </location>
</feature>
<reference evidence="2" key="1">
    <citation type="journal article" date="2020" name="Fungal Divers.">
        <title>Resolving the Mortierellaceae phylogeny through synthesis of multi-gene phylogenetics and phylogenomics.</title>
        <authorList>
            <person name="Vandepol N."/>
            <person name="Liber J."/>
            <person name="Desiro A."/>
            <person name="Na H."/>
            <person name="Kennedy M."/>
            <person name="Barry K."/>
            <person name="Grigoriev I.V."/>
            <person name="Miller A.N."/>
            <person name="O'Donnell K."/>
            <person name="Stajich J.E."/>
            <person name="Bonito G."/>
        </authorList>
    </citation>
    <scope>NUCLEOTIDE SEQUENCE</scope>
    <source>
        <strain evidence="2">MES-2147</strain>
    </source>
</reference>
<proteinExistence type="predicted"/>
<dbReference type="Proteomes" id="UP000749646">
    <property type="component" value="Unassembled WGS sequence"/>
</dbReference>
<feature type="region of interest" description="Disordered" evidence="1">
    <location>
        <begin position="1"/>
        <end position="24"/>
    </location>
</feature>
<evidence type="ECO:0000256" key="1">
    <source>
        <dbReference type="SAM" id="MobiDB-lite"/>
    </source>
</evidence>
<gene>
    <name evidence="2" type="ORF">BGZ65_005290</name>
</gene>
<protein>
    <submittedName>
        <fullName evidence="2">Uncharacterized protein</fullName>
    </submittedName>
</protein>
<dbReference type="AlphaFoldDB" id="A0A9P6J0R2"/>
<evidence type="ECO:0000313" key="3">
    <source>
        <dbReference type="Proteomes" id="UP000749646"/>
    </source>
</evidence>
<organism evidence="2 3">
    <name type="scientific">Modicella reniformis</name>
    <dbReference type="NCBI Taxonomy" id="1440133"/>
    <lineage>
        <taxon>Eukaryota</taxon>
        <taxon>Fungi</taxon>
        <taxon>Fungi incertae sedis</taxon>
        <taxon>Mucoromycota</taxon>
        <taxon>Mortierellomycotina</taxon>
        <taxon>Mortierellomycetes</taxon>
        <taxon>Mortierellales</taxon>
        <taxon>Mortierellaceae</taxon>
        <taxon>Modicella</taxon>
    </lineage>
</organism>
<keyword evidence="3" id="KW-1185">Reference proteome</keyword>
<name>A0A9P6J0R2_9FUNG</name>
<sequence length="96" mass="11059">VAYHGNDEDDEDEKDTDLLDDLPDADNDFELDEAFIVTVDSAIDDTDVSADNMNWKRGSNVEMIYDSAESCPPVENTTVRVKVFQFYENKWFLKKQ</sequence>